<protein>
    <submittedName>
        <fullName evidence="3">Lytic murein transglycosylase</fullName>
    </submittedName>
</protein>
<accession>A0ABS7NYP5</accession>
<feature type="domain" description="Transglycosylase SLT" evidence="2">
    <location>
        <begin position="174"/>
        <end position="218"/>
    </location>
</feature>
<dbReference type="Gene3D" id="1.10.530.10">
    <property type="match status" value="1"/>
</dbReference>
<evidence type="ECO:0000313" key="3">
    <source>
        <dbReference type="EMBL" id="MBY6322842.1"/>
    </source>
</evidence>
<dbReference type="InterPro" id="IPR031304">
    <property type="entry name" value="SLT_2"/>
</dbReference>
<evidence type="ECO:0000256" key="1">
    <source>
        <dbReference type="SAM" id="MobiDB-lite"/>
    </source>
</evidence>
<dbReference type="Proteomes" id="UP001520140">
    <property type="component" value="Unassembled WGS sequence"/>
</dbReference>
<comment type="caution">
    <text evidence="3">The sequence shown here is derived from an EMBL/GenBank/DDBJ whole genome shotgun (WGS) entry which is preliminary data.</text>
</comment>
<organism evidence="3 4">
    <name type="scientific">Rhodococcoides kroppenstedtii</name>
    <dbReference type="NCBI Taxonomy" id="293050"/>
    <lineage>
        <taxon>Bacteria</taxon>
        <taxon>Bacillati</taxon>
        <taxon>Actinomycetota</taxon>
        <taxon>Actinomycetes</taxon>
        <taxon>Mycobacteriales</taxon>
        <taxon>Nocardiaceae</taxon>
        <taxon>Rhodococcoides</taxon>
    </lineage>
</organism>
<evidence type="ECO:0000259" key="2">
    <source>
        <dbReference type="Pfam" id="PF13406"/>
    </source>
</evidence>
<reference evidence="3 4" key="1">
    <citation type="submission" date="2020-06" db="EMBL/GenBank/DDBJ databases">
        <title>Taxonomy, biology and ecology of Rhodococcus bacteria occurring in California pistachio and other woody hosts as revealed by genome sequence analyses.</title>
        <authorList>
            <person name="Gai Y."/>
            <person name="Riely B."/>
        </authorList>
    </citation>
    <scope>NUCLEOTIDE SEQUENCE [LARGE SCALE GENOMIC DNA]</scope>
    <source>
        <strain evidence="3 4">BP-284</strain>
    </source>
</reference>
<dbReference type="CDD" id="cd13399">
    <property type="entry name" value="Slt35-like"/>
    <property type="match status" value="1"/>
</dbReference>
<dbReference type="SUPFAM" id="SSF53955">
    <property type="entry name" value="Lysozyme-like"/>
    <property type="match status" value="1"/>
</dbReference>
<dbReference type="RefSeq" id="WP_068102595.1">
    <property type="nucleotide sequence ID" value="NZ_CP135915.1"/>
</dbReference>
<sequence length="257" mass="26513">MPASRRRDRFRDPVGPHRSRAALVAVVTGTLVLTACGTTTGPRVEIPEGVPPAPGVPVPAIDVDGPGRTADLLADWAAPIADSTGVGRTAIEAYGHAAAVMARSAPECGLAWTTLAGIGYVESRHGTFRGSTVGPDSVVSPPIRGVPLDGTAGNAEIRDTDGGELDGDPVLDRAMGPMQFIPETWRKWGVDANGDGRADPDTLDDAALSAGRYLCASGGDLTTPEGWQRALLAYNRSGAYARDVRDAAAAYSVGTSP</sequence>
<dbReference type="PANTHER" id="PTHR30163:SF8">
    <property type="entry name" value="LYTIC MUREIN TRANSGLYCOSYLASE"/>
    <property type="match status" value="1"/>
</dbReference>
<dbReference type="Pfam" id="PF13406">
    <property type="entry name" value="SLT_2"/>
    <property type="match status" value="1"/>
</dbReference>
<keyword evidence="4" id="KW-1185">Reference proteome</keyword>
<gene>
    <name evidence="3" type="ORF">HQ605_18665</name>
</gene>
<feature type="region of interest" description="Disordered" evidence="1">
    <location>
        <begin position="132"/>
        <end position="162"/>
    </location>
</feature>
<name>A0ABS7NYP5_9NOCA</name>
<dbReference type="InterPro" id="IPR023346">
    <property type="entry name" value="Lysozyme-like_dom_sf"/>
</dbReference>
<proteinExistence type="predicted"/>
<dbReference type="PANTHER" id="PTHR30163">
    <property type="entry name" value="MEMBRANE-BOUND LYTIC MUREIN TRANSGLYCOSYLASE B"/>
    <property type="match status" value="1"/>
</dbReference>
<dbReference type="EMBL" id="JABUKG010000027">
    <property type="protein sequence ID" value="MBY6322842.1"/>
    <property type="molecule type" value="Genomic_DNA"/>
</dbReference>
<dbReference type="InterPro" id="IPR043426">
    <property type="entry name" value="MltB-like"/>
</dbReference>
<evidence type="ECO:0000313" key="4">
    <source>
        <dbReference type="Proteomes" id="UP001520140"/>
    </source>
</evidence>